<name>A0ABZ0CVX1_9BURK</name>
<feature type="domain" description="HTH lysR-type" evidence="5">
    <location>
        <begin position="1"/>
        <end position="59"/>
    </location>
</feature>
<comment type="similarity">
    <text evidence="1">Belongs to the LysR transcriptional regulatory family.</text>
</comment>
<dbReference type="InterPro" id="IPR036388">
    <property type="entry name" value="WH-like_DNA-bd_sf"/>
</dbReference>
<proteinExistence type="inferred from homology"/>
<sequence>MDRFHELTAFIAVVEASGFSAAAKRLGDSQSGVSKAVGALERRLGVQLLQRSTRRVNLTDAGRSYYQRMKPLLDEVAQADSELASSTMELSGLVRIAASATFGRLHVLPLVPKLLALHPKLKLDLQLTDGVQDLLADGIDLAIRISPTVSPDAVVRRVTTTSLVCVGSRKYFALHGTPKTPQDLVHHNCLIFNGMDQWVFDGPRGRHSVRVSGNLASNTVEAILAAVQADVGVGMFNGASLAGDRRDPDIIQVLVDFISETRDLGLIWPNRKFIPARVRQVTDFFATELAGRLGTSLGGIGAPS</sequence>
<evidence type="ECO:0000259" key="5">
    <source>
        <dbReference type="PROSITE" id="PS50931"/>
    </source>
</evidence>
<evidence type="ECO:0000313" key="7">
    <source>
        <dbReference type="Proteomes" id="UP001303946"/>
    </source>
</evidence>
<organism evidence="6 7">
    <name type="scientific">Piscinibacter gummiphilus</name>
    <dbReference type="NCBI Taxonomy" id="946333"/>
    <lineage>
        <taxon>Bacteria</taxon>
        <taxon>Pseudomonadati</taxon>
        <taxon>Pseudomonadota</taxon>
        <taxon>Betaproteobacteria</taxon>
        <taxon>Burkholderiales</taxon>
        <taxon>Sphaerotilaceae</taxon>
        <taxon>Piscinibacter</taxon>
    </lineage>
</organism>
<gene>
    <name evidence="6" type="ORF">RXV79_19665</name>
</gene>
<dbReference type="PROSITE" id="PS50931">
    <property type="entry name" value="HTH_LYSR"/>
    <property type="match status" value="1"/>
</dbReference>
<dbReference type="InterPro" id="IPR058163">
    <property type="entry name" value="LysR-type_TF_proteobact-type"/>
</dbReference>
<keyword evidence="3" id="KW-0238">DNA-binding</keyword>
<dbReference type="InterPro" id="IPR036390">
    <property type="entry name" value="WH_DNA-bd_sf"/>
</dbReference>
<dbReference type="SUPFAM" id="SSF53850">
    <property type="entry name" value="Periplasmic binding protein-like II"/>
    <property type="match status" value="1"/>
</dbReference>
<dbReference type="SUPFAM" id="SSF46785">
    <property type="entry name" value="Winged helix' DNA-binding domain"/>
    <property type="match status" value="1"/>
</dbReference>
<keyword evidence="4" id="KW-0804">Transcription</keyword>
<dbReference type="PANTHER" id="PTHR30537">
    <property type="entry name" value="HTH-TYPE TRANSCRIPTIONAL REGULATOR"/>
    <property type="match status" value="1"/>
</dbReference>
<dbReference type="Proteomes" id="UP001303946">
    <property type="component" value="Chromosome"/>
</dbReference>
<dbReference type="PANTHER" id="PTHR30537:SF5">
    <property type="entry name" value="HTH-TYPE TRANSCRIPTIONAL ACTIVATOR TTDR-RELATED"/>
    <property type="match status" value="1"/>
</dbReference>
<evidence type="ECO:0000256" key="4">
    <source>
        <dbReference type="ARBA" id="ARBA00023163"/>
    </source>
</evidence>
<reference evidence="6 7" key="1">
    <citation type="submission" date="2023-10" db="EMBL/GenBank/DDBJ databases">
        <title>Bacteria for the degradation of biodegradable plastic PBAT(Polybutylene adipate terephthalate).</title>
        <authorList>
            <person name="Weon H.-Y."/>
            <person name="Yeon J."/>
        </authorList>
    </citation>
    <scope>NUCLEOTIDE SEQUENCE [LARGE SCALE GENOMIC DNA]</scope>
    <source>
        <strain evidence="6 7">SBD 7-3</strain>
    </source>
</reference>
<dbReference type="RefSeq" id="WP_316699799.1">
    <property type="nucleotide sequence ID" value="NZ_CP136336.1"/>
</dbReference>
<accession>A0ABZ0CVX1</accession>
<evidence type="ECO:0000256" key="2">
    <source>
        <dbReference type="ARBA" id="ARBA00023015"/>
    </source>
</evidence>
<dbReference type="Gene3D" id="1.10.10.10">
    <property type="entry name" value="Winged helix-like DNA-binding domain superfamily/Winged helix DNA-binding domain"/>
    <property type="match status" value="1"/>
</dbReference>
<dbReference type="Gene3D" id="3.40.190.290">
    <property type="match status" value="1"/>
</dbReference>
<dbReference type="InterPro" id="IPR000847">
    <property type="entry name" value="LysR_HTH_N"/>
</dbReference>
<evidence type="ECO:0000256" key="1">
    <source>
        <dbReference type="ARBA" id="ARBA00009437"/>
    </source>
</evidence>
<evidence type="ECO:0000313" key="6">
    <source>
        <dbReference type="EMBL" id="WOB07125.1"/>
    </source>
</evidence>
<dbReference type="InterPro" id="IPR005119">
    <property type="entry name" value="LysR_subst-bd"/>
</dbReference>
<dbReference type="Pfam" id="PF00126">
    <property type="entry name" value="HTH_1"/>
    <property type="match status" value="1"/>
</dbReference>
<dbReference type="Pfam" id="PF03466">
    <property type="entry name" value="LysR_substrate"/>
    <property type="match status" value="1"/>
</dbReference>
<protein>
    <submittedName>
        <fullName evidence="6">LysR family transcriptional regulator</fullName>
    </submittedName>
</protein>
<dbReference type="CDD" id="cd08422">
    <property type="entry name" value="PBP2_CrgA_like"/>
    <property type="match status" value="1"/>
</dbReference>
<keyword evidence="7" id="KW-1185">Reference proteome</keyword>
<dbReference type="EMBL" id="CP136336">
    <property type="protein sequence ID" value="WOB07125.1"/>
    <property type="molecule type" value="Genomic_DNA"/>
</dbReference>
<dbReference type="PRINTS" id="PR00039">
    <property type="entry name" value="HTHLYSR"/>
</dbReference>
<evidence type="ECO:0000256" key="3">
    <source>
        <dbReference type="ARBA" id="ARBA00023125"/>
    </source>
</evidence>
<keyword evidence="2" id="KW-0805">Transcription regulation</keyword>